<reference evidence="4" key="1">
    <citation type="journal article" date="2019" name="Int. J. Syst. Evol. Microbiol.">
        <title>The Global Catalogue of Microorganisms (GCM) 10K type strain sequencing project: providing services to taxonomists for standard genome sequencing and annotation.</title>
        <authorList>
            <consortium name="The Broad Institute Genomics Platform"/>
            <consortium name="The Broad Institute Genome Sequencing Center for Infectious Disease"/>
            <person name="Wu L."/>
            <person name="Ma J."/>
        </authorList>
    </citation>
    <scope>NUCLEOTIDE SEQUENCE [LARGE SCALE GENOMIC DNA]</scope>
    <source>
        <strain evidence="4">JCM 17130</strain>
    </source>
</reference>
<dbReference type="EMBL" id="JBHUEE010000002">
    <property type="protein sequence ID" value="MFD1717112.1"/>
    <property type="molecule type" value="Genomic_DNA"/>
</dbReference>
<keyword evidence="4" id="KW-1185">Reference proteome</keyword>
<feature type="transmembrane region" description="Helical" evidence="1">
    <location>
        <begin position="301"/>
        <end position="322"/>
    </location>
</feature>
<evidence type="ECO:0000256" key="1">
    <source>
        <dbReference type="SAM" id="Phobius"/>
    </source>
</evidence>
<feature type="transmembrane region" description="Helical" evidence="1">
    <location>
        <begin position="101"/>
        <end position="120"/>
    </location>
</feature>
<dbReference type="PANTHER" id="PTHR30590">
    <property type="entry name" value="INNER MEMBRANE PROTEIN"/>
    <property type="match status" value="1"/>
</dbReference>
<feature type="domain" description="Acyltransferase 3" evidence="2">
    <location>
        <begin position="127"/>
        <end position="348"/>
    </location>
</feature>
<feature type="transmembrane region" description="Helical" evidence="1">
    <location>
        <begin position="269"/>
        <end position="289"/>
    </location>
</feature>
<evidence type="ECO:0000313" key="4">
    <source>
        <dbReference type="Proteomes" id="UP001597277"/>
    </source>
</evidence>
<dbReference type="Proteomes" id="UP001597277">
    <property type="component" value="Unassembled WGS sequence"/>
</dbReference>
<name>A0ABW4L2P9_9MICO</name>
<sequence length="371" mass="38772">MTGLWQDLAVASSTHDGDEAASRDGVRRPSRARLVGLDVARAAAILGMLAVNVGPGDGSGPAAWVTRAAHGRASILFVLLAGVGLTLLTRRALEGGPSRRATLFWRAGVLLAIGLVLQVLDHDVSVILPTYAALFVLAAALVRAPDRLLLGGAAGVTVAGPVLWILLQRGGEFDRAPASLADSPFEILASVVATGPYPLVTWSAPFLFGMWLGRRDLRDRRLVSRLLVLGAVGAVGGMVTSRVLVRFTGQPGEVVGLDRLVSAVAHSQMPLWLISGTGSALAVLAALVLLTPHLKRFSRPLVALGQLSLTVYVAHLVVLSTVVRPGPWTPEDGLLITAVIGVAATIGATMWRSAFNRGPLEATLRLPRSAG</sequence>
<proteinExistence type="predicted"/>
<gene>
    <name evidence="3" type="ORF">ACFSE6_04650</name>
</gene>
<evidence type="ECO:0000259" key="2">
    <source>
        <dbReference type="Pfam" id="PF01757"/>
    </source>
</evidence>
<dbReference type="PANTHER" id="PTHR30590:SF3">
    <property type="entry name" value="HYPOTHETICAL MEMBRANE SPANNING PROTEIN"/>
    <property type="match status" value="1"/>
</dbReference>
<feature type="transmembrane region" description="Helical" evidence="1">
    <location>
        <begin position="334"/>
        <end position="355"/>
    </location>
</feature>
<comment type="caution">
    <text evidence="3">The sequence shown here is derived from an EMBL/GenBank/DDBJ whole genome shotgun (WGS) entry which is preliminary data.</text>
</comment>
<accession>A0ABW4L2P9</accession>
<evidence type="ECO:0000313" key="3">
    <source>
        <dbReference type="EMBL" id="MFD1717112.1"/>
    </source>
</evidence>
<feature type="transmembrane region" description="Helical" evidence="1">
    <location>
        <begin position="225"/>
        <end position="249"/>
    </location>
</feature>
<feature type="transmembrane region" description="Helical" evidence="1">
    <location>
        <begin position="126"/>
        <end position="142"/>
    </location>
</feature>
<feature type="transmembrane region" description="Helical" evidence="1">
    <location>
        <begin position="187"/>
        <end position="213"/>
    </location>
</feature>
<keyword evidence="1" id="KW-0472">Membrane</keyword>
<feature type="transmembrane region" description="Helical" evidence="1">
    <location>
        <begin position="32"/>
        <end position="51"/>
    </location>
</feature>
<dbReference type="Pfam" id="PF01757">
    <property type="entry name" value="Acyl_transf_3"/>
    <property type="match status" value="1"/>
</dbReference>
<dbReference type="RefSeq" id="WP_388002716.1">
    <property type="nucleotide sequence ID" value="NZ_JBHUEE010000002.1"/>
</dbReference>
<dbReference type="InterPro" id="IPR002656">
    <property type="entry name" value="Acyl_transf_3_dom"/>
</dbReference>
<dbReference type="InterPro" id="IPR052529">
    <property type="entry name" value="Bact_Transport_Assoc"/>
</dbReference>
<feature type="transmembrane region" description="Helical" evidence="1">
    <location>
        <begin position="71"/>
        <end position="89"/>
    </location>
</feature>
<keyword evidence="1" id="KW-1133">Transmembrane helix</keyword>
<organism evidence="3 4">
    <name type="scientific">Georgenia deserti</name>
    <dbReference type="NCBI Taxonomy" id="2093781"/>
    <lineage>
        <taxon>Bacteria</taxon>
        <taxon>Bacillati</taxon>
        <taxon>Actinomycetota</taxon>
        <taxon>Actinomycetes</taxon>
        <taxon>Micrococcales</taxon>
        <taxon>Bogoriellaceae</taxon>
        <taxon>Georgenia</taxon>
    </lineage>
</organism>
<protein>
    <submittedName>
        <fullName evidence="3">DUF418 domain-containing protein</fullName>
    </submittedName>
</protein>
<feature type="transmembrane region" description="Helical" evidence="1">
    <location>
        <begin position="149"/>
        <end position="167"/>
    </location>
</feature>
<keyword evidence="1" id="KW-0812">Transmembrane</keyword>